<dbReference type="EMBL" id="JBGFFX010000010">
    <property type="protein sequence ID" value="MEY8772018.1"/>
    <property type="molecule type" value="Genomic_DNA"/>
</dbReference>
<feature type="coiled-coil region" evidence="1">
    <location>
        <begin position="56"/>
        <end position="90"/>
    </location>
</feature>
<reference evidence="3 4" key="1">
    <citation type="submission" date="2024-07" db="EMBL/GenBank/DDBJ databases">
        <authorList>
            <person name="Hebao G."/>
        </authorList>
    </citation>
    <scope>NUCLEOTIDE SEQUENCE [LARGE SCALE GENOMIC DNA]</scope>
    <source>
        <strain evidence="3 4">ACCC 02193</strain>
    </source>
</reference>
<evidence type="ECO:0000256" key="1">
    <source>
        <dbReference type="SAM" id="Coils"/>
    </source>
</evidence>
<gene>
    <name evidence="3" type="ORF">AB6T85_16570</name>
</gene>
<evidence type="ECO:0000313" key="3">
    <source>
        <dbReference type="EMBL" id="MEY8772018.1"/>
    </source>
</evidence>
<dbReference type="InterPro" id="IPR052534">
    <property type="entry name" value="Extracell_DNA_Util/SecSys_Comp"/>
</dbReference>
<evidence type="ECO:0000313" key="4">
    <source>
        <dbReference type="Proteomes" id="UP001565243"/>
    </source>
</evidence>
<keyword evidence="2" id="KW-1133">Transmembrane helix</keyword>
<keyword evidence="4" id="KW-1185">Reference proteome</keyword>
<dbReference type="PANTHER" id="PTHR40278">
    <property type="entry name" value="DNA UTILIZATION PROTEIN HOFN"/>
    <property type="match status" value="1"/>
</dbReference>
<keyword evidence="1" id="KW-0175">Coiled coil</keyword>
<sequence length="179" mass="20941">MVWVNFLPWRRQRQRQQLRRDGLLLMALLVLLLALTMPLLEQQTLGKRQQTGLRWLKETNDQLDRLSARLARLEARRDTLRRALAISEGRQARLREWQAFTRDLAATLPAALWLSEISKTAQSLTVTGFCLRLAEVEAFRQQLERFHLFQQVNTGRLSRDGKGIIRFSLEATLPEQEHE</sequence>
<organism evidence="3 4">
    <name type="scientific">Erwinia aeris</name>
    <dbReference type="NCBI Taxonomy" id="3239803"/>
    <lineage>
        <taxon>Bacteria</taxon>
        <taxon>Pseudomonadati</taxon>
        <taxon>Pseudomonadota</taxon>
        <taxon>Gammaproteobacteria</taxon>
        <taxon>Enterobacterales</taxon>
        <taxon>Erwiniaceae</taxon>
        <taxon>Erwinia</taxon>
    </lineage>
</organism>
<dbReference type="Pfam" id="PF05137">
    <property type="entry name" value="PilN"/>
    <property type="match status" value="1"/>
</dbReference>
<proteinExistence type="predicted"/>
<evidence type="ECO:0000256" key="2">
    <source>
        <dbReference type="SAM" id="Phobius"/>
    </source>
</evidence>
<comment type="caution">
    <text evidence="3">The sequence shown here is derived from an EMBL/GenBank/DDBJ whole genome shotgun (WGS) entry which is preliminary data.</text>
</comment>
<name>A0ABV4EAS4_9GAMM</name>
<dbReference type="PANTHER" id="PTHR40278:SF1">
    <property type="entry name" value="DNA UTILIZATION PROTEIN HOFN"/>
    <property type="match status" value="1"/>
</dbReference>
<keyword evidence="2" id="KW-0812">Transmembrane</keyword>
<accession>A0ABV4EAS4</accession>
<dbReference type="Proteomes" id="UP001565243">
    <property type="component" value="Unassembled WGS sequence"/>
</dbReference>
<feature type="transmembrane region" description="Helical" evidence="2">
    <location>
        <begin position="21"/>
        <end position="40"/>
    </location>
</feature>
<dbReference type="InterPro" id="IPR007813">
    <property type="entry name" value="PilN"/>
</dbReference>
<dbReference type="RefSeq" id="WP_253457637.1">
    <property type="nucleotide sequence ID" value="NZ_JBGFFX010000010.1"/>
</dbReference>
<keyword evidence="2" id="KW-0472">Membrane</keyword>
<protein>
    <submittedName>
        <fullName evidence="3">PilN domain-containing protein</fullName>
    </submittedName>
</protein>